<dbReference type="RefSeq" id="WP_054358957.1">
    <property type="nucleotide sequence ID" value="NZ_LJYW01000001.1"/>
</dbReference>
<dbReference type="AlphaFoldDB" id="A0A0P6VJS4"/>
<evidence type="ECO:0000313" key="3">
    <source>
        <dbReference type="Proteomes" id="UP000048984"/>
    </source>
</evidence>
<keyword evidence="3" id="KW-1185">Reference proteome</keyword>
<feature type="transmembrane region" description="Helical" evidence="1">
    <location>
        <begin position="66"/>
        <end position="89"/>
    </location>
</feature>
<keyword evidence="1" id="KW-0472">Membrane</keyword>
<protein>
    <submittedName>
        <fullName evidence="2">Uncharacterized protein</fullName>
    </submittedName>
</protein>
<dbReference type="EMBL" id="LJYW01000001">
    <property type="protein sequence ID" value="KPL52794.1"/>
    <property type="molecule type" value="Genomic_DNA"/>
</dbReference>
<comment type="caution">
    <text evidence="2">The sequence shown here is derived from an EMBL/GenBank/DDBJ whole genome shotgun (WGS) entry which is preliminary data.</text>
</comment>
<accession>A0A0P6VJS4</accession>
<reference evidence="2 3" key="2">
    <citation type="submission" date="2015-10" db="EMBL/GenBank/DDBJ databases">
        <title>Draft Genome Sequence of Prosthecomicrobium hirschii ATCC 27832.</title>
        <authorList>
            <person name="Daniel J."/>
            <person name="Givan S.A."/>
            <person name="Brun Y.V."/>
            <person name="Brown P.J."/>
        </authorList>
    </citation>
    <scope>NUCLEOTIDE SEQUENCE [LARGE SCALE GENOMIC DNA]</scope>
    <source>
        <strain evidence="2 3">16</strain>
    </source>
</reference>
<evidence type="ECO:0000256" key="1">
    <source>
        <dbReference type="SAM" id="Phobius"/>
    </source>
</evidence>
<reference evidence="2 3" key="1">
    <citation type="submission" date="2015-09" db="EMBL/GenBank/DDBJ databases">
        <authorList>
            <person name="Jackson K.R."/>
            <person name="Lunt B.L."/>
            <person name="Fisher J.N.B."/>
            <person name="Gardner A.V."/>
            <person name="Bailey M.E."/>
            <person name="Deus L.M."/>
            <person name="Earl A.S."/>
            <person name="Gibby P.D."/>
            <person name="Hartmann K.A."/>
            <person name="Liu J.E."/>
            <person name="Manci A.M."/>
            <person name="Nielsen D.A."/>
            <person name="Solomon M.B."/>
            <person name="Breakwell D.P."/>
            <person name="Burnett S.H."/>
            <person name="Grose J.H."/>
        </authorList>
    </citation>
    <scope>NUCLEOTIDE SEQUENCE [LARGE SCALE GENOMIC DNA]</scope>
    <source>
        <strain evidence="2 3">16</strain>
    </source>
</reference>
<proteinExistence type="predicted"/>
<evidence type="ECO:0000313" key="2">
    <source>
        <dbReference type="EMBL" id="KPL52794.1"/>
    </source>
</evidence>
<organism evidence="2 3">
    <name type="scientific">Prosthecodimorpha hirschii</name>
    <dbReference type="NCBI Taxonomy" id="665126"/>
    <lineage>
        <taxon>Bacteria</taxon>
        <taxon>Pseudomonadati</taxon>
        <taxon>Pseudomonadota</taxon>
        <taxon>Alphaproteobacteria</taxon>
        <taxon>Hyphomicrobiales</taxon>
        <taxon>Ancalomicrobiaceae</taxon>
        <taxon>Prosthecodimorpha</taxon>
    </lineage>
</organism>
<dbReference type="Proteomes" id="UP000048984">
    <property type="component" value="Unassembled WGS sequence"/>
</dbReference>
<keyword evidence="1" id="KW-1133">Transmembrane helix</keyword>
<keyword evidence="1" id="KW-0812">Transmembrane</keyword>
<sequence>MITFLIRSIGLWIVAGAIVGVVIDGMKTIASGKLMLTPLGTVWSDLAPASFAAAKAAVPAVVWDSLFRLILALPNWAVLFAVGLALVAIGSRRRRAAFVL</sequence>
<feature type="transmembrane region" description="Helical" evidence="1">
    <location>
        <begin position="6"/>
        <end position="23"/>
    </location>
</feature>
<gene>
    <name evidence="2" type="ORF">ABB55_11700</name>
</gene>
<name>A0A0P6VJS4_9HYPH</name>